<dbReference type="PANTHER" id="PTHR43523">
    <property type="entry name" value="GLUCOSE-1-PHOSPHATE ADENYLYLTRANSFERASE-RELATED"/>
    <property type="match status" value="1"/>
</dbReference>
<dbReference type="NCBIfam" id="TIGR02092">
    <property type="entry name" value="glgD"/>
    <property type="match status" value="1"/>
</dbReference>
<dbReference type="InterPro" id="IPR011832">
    <property type="entry name" value="GlgDAde_trans"/>
</dbReference>
<evidence type="ECO:0000259" key="4">
    <source>
        <dbReference type="Pfam" id="PF24894"/>
    </source>
</evidence>
<dbReference type="PANTHER" id="PTHR43523:SF6">
    <property type="entry name" value="GLYCOGEN BIOSYNTHESIS PROTEIN GLGD"/>
    <property type="match status" value="1"/>
</dbReference>
<name>A0AAW5JIA1_9FIRM</name>
<dbReference type="InterPro" id="IPR011831">
    <property type="entry name" value="ADP-Glc_PPase"/>
</dbReference>
<dbReference type="GO" id="GO:0005978">
    <property type="term" value="P:glycogen biosynthetic process"/>
    <property type="evidence" value="ECO:0007669"/>
    <property type="project" value="UniProtKB-KW"/>
</dbReference>
<keyword evidence="5" id="KW-0548">Nucleotidyltransferase</keyword>
<dbReference type="CDD" id="cd02508">
    <property type="entry name" value="ADP_Glucose_PP"/>
    <property type="match status" value="1"/>
</dbReference>
<dbReference type="AlphaFoldDB" id="A0AAW5JIA1"/>
<dbReference type="EMBL" id="JANFYS010000001">
    <property type="protein sequence ID" value="MCQ4768957.1"/>
    <property type="molecule type" value="Genomic_DNA"/>
</dbReference>
<gene>
    <name evidence="5" type="primary">glgD</name>
    <name evidence="5" type="ORF">NE579_00560</name>
</gene>
<comment type="caution">
    <text evidence="5">The sequence shown here is derived from an EMBL/GenBank/DDBJ whole genome shotgun (WGS) entry which is preliminary data.</text>
</comment>
<accession>A0AAW5JIA1</accession>
<keyword evidence="5" id="KW-0808">Transferase</keyword>
<organism evidence="5 6">
    <name type="scientific">Intestinimonas massiliensis</name>
    <name type="common">ex Afouda et al. 2020</name>
    <dbReference type="NCBI Taxonomy" id="1673721"/>
    <lineage>
        <taxon>Bacteria</taxon>
        <taxon>Bacillati</taxon>
        <taxon>Bacillota</taxon>
        <taxon>Clostridia</taxon>
        <taxon>Eubacteriales</taxon>
        <taxon>Intestinimonas</taxon>
    </lineage>
</organism>
<dbReference type="RefSeq" id="WP_256302879.1">
    <property type="nucleotide sequence ID" value="NZ_JANFYS010000001.1"/>
</dbReference>
<evidence type="ECO:0000313" key="5">
    <source>
        <dbReference type="EMBL" id="MCQ4768957.1"/>
    </source>
</evidence>
<dbReference type="CDD" id="cd04651">
    <property type="entry name" value="LbH_G1P_AT_C"/>
    <property type="match status" value="1"/>
</dbReference>
<keyword evidence="2" id="KW-0320">Glycogen biosynthesis</keyword>
<dbReference type="InterPro" id="IPR005835">
    <property type="entry name" value="NTP_transferase_dom"/>
</dbReference>
<evidence type="ECO:0000313" key="6">
    <source>
        <dbReference type="Proteomes" id="UP001204562"/>
    </source>
</evidence>
<evidence type="ECO:0000259" key="3">
    <source>
        <dbReference type="Pfam" id="PF00483"/>
    </source>
</evidence>
<dbReference type="Gene3D" id="3.90.550.10">
    <property type="entry name" value="Spore Coat Polysaccharide Biosynthesis Protein SpsA, Chain A"/>
    <property type="match status" value="1"/>
</dbReference>
<comment type="similarity">
    <text evidence="1">Belongs to the bacterial/plant glucose-1-phosphate adenylyltransferase family.</text>
</comment>
<sequence length="372" mass="41161">MMNKMHGIIFAYRSNPQLRELSQHRNTCSIPYGGRYRVVDFMLSNMVNAGITDVGLIVHANYQSLLDHVGSGKDWDLSRKHGGLRILPPFGYADKRREGDYRGRMDALGGVYSYLEKIRQDYVVLAGGDVAVNLPLGEIFEEHLRCGADITAVCTPVPRGDPRNSDYFTVDADGWVTDVAVQPVYPAGLESMEVYIMSKALLMSLVEHCTAHNIPSFSQGVLLSMADKLKIRAYSYSGYAARLQSVSGYYARSMELLDPVVRAQLFDPARPIKTKDRSDPSTYYGPGSRAVNSLVADGCIIEGEVVNSIVFRGVRIEKGAKIQNCILMQGSVIHQDAVLKYAITDKNVRVNQGRMLMGHETYPLAIAKNAVV</sequence>
<protein>
    <submittedName>
        <fullName evidence="5">Glucose-1-phosphate adenylyltransferase subunit GlgD</fullName>
        <ecNumber evidence="5">2.7.7.27</ecNumber>
    </submittedName>
</protein>
<dbReference type="EC" id="2.7.7.27" evidence="5"/>
<dbReference type="Pfam" id="PF24894">
    <property type="entry name" value="Hexapep_GlmU"/>
    <property type="match status" value="1"/>
</dbReference>
<reference evidence="5" key="1">
    <citation type="submission" date="2022-06" db="EMBL/GenBank/DDBJ databases">
        <title>Isolation of gut microbiota from human fecal samples.</title>
        <authorList>
            <person name="Pamer E.G."/>
            <person name="Barat B."/>
            <person name="Waligurski E."/>
            <person name="Medina S."/>
            <person name="Paddock L."/>
            <person name="Mostad J."/>
        </authorList>
    </citation>
    <scope>NUCLEOTIDE SEQUENCE</scope>
    <source>
        <strain evidence="5">DFI.9.91</strain>
    </source>
</reference>
<dbReference type="InterPro" id="IPR029044">
    <property type="entry name" value="Nucleotide-diphossugar_trans"/>
</dbReference>
<dbReference type="Proteomes" id="UP001204562">
    <property type="component" value="Unassembled WGS sequence"/>
</dbReference>
<proteinExistence type="inferred from homology"/>
<dbReference type="Gene3D" id="2.160.10.10">
    <property type="entry name" value="Hexapeptide repeat proteins"/>
    <property type="match status" value="1"/>
</dbReference>
<dbReference type="SUPFAM" id="SSF53448">
    <property type="entry name" value="Nucleotide-diphospho-sugar transferases"/>
    <property type="match status" value="1"/>
</dbReference>
<evidence type="ECO:0000256" key="2">
    <source>
        <dbReference type="ARBA" id="ARBA00023056"/>
    </source>
</evidence>
<feature type="domain" description="Glucose-1-phosphate adenylyltransferase/Bifunctional protein GlmU-like C-terminal hexapeptide" evidence="4">
    <location>
        <begin position="288"/>
        <end position="354"/>
    </location>
</feature>
<feature type="domain" description="Nucleotidyl transferase" evidence="3">
    <location>
        <begin position="16"/>
        <end position="187"/>
    </location>
</feature>
<dbReference type="InterPro" id="IPR011004">
    <property type="entry name" value="Trimer_LpxA-like_sf"/>
</dbReference>
<dbReference type="Pfam" id="PF00483">
    <property type="entry name" value="NTP_transferase"/>
    <property type="match status" value="1"/>
</dbReference>
<dbReference type="InterPro" id="IPR056818">
    <property type="entry name" value="GlmU/GlgC-like_hexapep"/>
</dbReference>
<dbReference type="GO" id="GO:0008878">
    <property type="term" value="F:glucose-1-phosphate adenylyltransferase activity"/>
    <property type="evidence" value="ECO:0007669"/>
    <property type="project" value="UniProtKB-EC"/>
</dbReference>
<evidence type="ECO:0000256" key="1">
    <source>
        <dbReference type="ARBA" id="ARBA00010443"/>
    </source>
</evidence>
<dbReference type="SUPFAM" id="SSF51161">
    <property type="entry name" value="Trimeric LpxA-like enzymes"/>
    <property type="match status" value="1"/>
</dbReference>